<keyword evidence="6 8" id="KW-0051">Antiviral defense</keyword>
<dbReference type="GO" id="GO:0051607">
    <property type="term" value="P:defense response to virus"/>
    <property type="evidence" value="ECO:0007669"/>
    <property type="project" value="UniProtKB-KW"/>
</dbReference>
<dbReference type="PANTHER" id="PTHR11691">
    <property type="entry name" value="TYPE I INTERFERON"/>
    <property type="match status" value="1"/>
</dbReference>
<protein>
    <submittedName>
        <fullName evidence="10">Interferon a3-like</fullName>
    </submittedName>
</protein>
<evidence type="ECO:0000256" key="6">
    <source>
        <dbReference type="ARBA" id="ARBA00023118"/>
    </source>
</evidence>
<evidence type="ECO:0000256" key="4">
    <source>
        <dbReference type="ARBA" id="ARBA00022525"/>
    </source>
</evidence>
<reference evidence="10" key="3">
    <citation type="submission" date="2025-09" db="UniProtKB">
        <authorList>
            <consortium name="Ensembl"/>
        </authorList>
    </citation>
    <scope>IDENTIFICATION</scope>
</reference>
<comment type="subcellular location">
    <subcellularLocation>
        <location evidence="1">Secreted</location>
    </subcellularLocation>
</comment>
<feature type="chain" id="PRO_5025689302" evidence="9">
    <location>
        <begin position="19"/>
        <end position="189"/>
    </location>
</feature>
<keyword evidence="5 9" id="KW-0732">Signal</keyword>
<evidence type="ECO:0000256" key="1">
    <source>
        <dbReference type="ARBA" id="ARBA00004613"/>
    </source>
</evidence>
<dbReference type="InterPro" id="IPR009079">
    <property type="entry name" value="4_helix_cytokine-like_core"/>
</dbReference>
<dbReference type="GeneID" id="115571539"/>
<dbReference type="GO" id="GO:0005615">
    <property type="term" value="C:extracellular space"/>
    <property type="evidence" value="ECO:0007669"/>
    <property type="project" value="UniProtKB-KW"/>
</dbReference>
<dbReference type="GO" id="GO:0006955">
    <property type="term" value="P:immune response"/>
    <property type="evidence" value="ECO:0007669"/>
    <property type="project" value="UniProtKB-ARBA"/>
</dbReference>
<dbReference type="PROSITE" id="PS51257">
    <property type="entry name" value="PROKAR_LIPOPROTEIN"/>
    <property type="match status" value="1"/>
</dbReference>
<name>A0A671Y0K1_SPAAU</name>
<accession>A0A671Y0K1</accession>
<feature type="signal peptide" evidence="9">
    <location>
        <begin position="1"/>
        <end position="18"/>
    </location>
</feature>
<evidence type="ECO:0000256" key="3">
    <source>
        <dbReference type="ARBA" id="ARBA00022514"/>
    </source>
</evidence>
<dbReference type="Ensembl" id="ENSSAUT00010059866.1">
    <property type="protein sequence ID" value="ENSSAUP00010057008.1"/>
    <property type="gene ID" value="ENSSAUG00010023328.1"/>
</dbReference>
<gene>
    <name evidence="10" type="primary">LOC115571539</name>
</gene>
<dbReference type="InterPro" id="IPR000471">
    <property type="entry name" value="Interferon_alpha/beta/delta"/>
</dbReference>
<dbReference type="PANTHER" id="PTHR11691:SF73">
    <property type="entry name" value="INTERFERON BETA"/>
    <property type="match status" value="1"/>
</dbReference>
<dbReference type="Proteomes" id="UP000472265">
    <property type="component" value="Chromosome 20"/>
</dbReference>
<dbReference type="Gene3D" id="1.20.1250.10">
    <property type="match status" value="1"/>
</dbReference>
<dbReference type="GeneTree" id="ENSGT00510000050089"/>
<evidence type="ECO:0000256" key="7">
    <source>
        <dbReference type="ARBA" id="ARBA00023157"/>
    </source>
</evidence>
<sequence>MLSRILLVCLSLSVNSAASSLSCRWITAGKFKQHSEKYLELLDTMANNSTNSTEDDEVKNTFPDDLYSQASNSSAEDKLAFTAQVLKEMSVLFEEDHSSASWEENTVENFVNVVTQQADELRSCIGSHGHKKKNKKLHMYFQRLSSHFLKKMGHSAEAWELIREEVKFHLERLYLLVTSATRTNQDPSH</sequence>
<dbReference type="AlphaFoldDB" id="A0A671Y0K1"/>
<dbReference type="SMART" id="SM00076">
    <property type="entry name" value="IFabd"/>
    <property type="match status" value="1"/>
</dbReference>
<dbReference type="GO" id="GO:0043330">
    <property type="term" value="P:response to exogenous dsRNA"/>
    <property type="evidence" value="ECO:0007669"/>
    <property type="project" value="TreeGrafter"/>
</dbReference>
<keyword evidence="4" id="KW-0964">Secreted</keyword>
<reference evidence="10" key="2">
    <citation type="submission" date="2025-08" db="UniProtKB">
        <authorList>
            <consortium name="Ensembl"/>
        </authorList>
    </citation>
    <scope>IDENTIFICATION</scope>
</reference>
<evidence type="ECO:0000256" key="8">
    <source>
        <dbReference type="RuleBase" id="RU000436"/>
    </source>
</evidence>
<dbReference type="OrthoDB" id="8924072at2759"/>
<dbReference type="Pfam" id="PF00143">
    <property type="entry name" value="Interferon"/>
    <property type="match status" value="1"/>
</dbReference>
<keyword evidence="3 8" id="KW-0202">Cytokine</keyword>
<dbReference type="SUPFAM" id="SSF47266">
    <property type="entry name" value="4-helical cytokines"/>
    <property type="match status" value="1"/>
</dbReference>
<dbReference type="RefSeq" id="XP_030256846.1">
    <property type="nucleotide sequence ID" value="XM_030400986.1"/>
</dbReference>
<dbReference type="GO" id="GO:0005125">
    <property type="term" value="F:cytokine activity"/>
    <property type="evidence" value="ECO:0007669"/>
    <property type="project" value="UniProtKB-KW"/>
</dbReference>
<evidence type="ECO:0000256" key="5">
    <source>
        <dbReference type="ARBA" id="ARBA00022729"/>
    </source>
</evidence>
<comment type="similarity">
    <text evidence="2 8">Belongs to the alpha/beta interferon family.</text>
</comment>
<evidence type="ECO:0000256" key="9">
    <source>
        <dbReference type="SAM" id="SignalP"/>
    </source>
</evidence>
<evidence type="ECO:0000256" key="2">
    <source>
        <dbReference type="ARBA" id="ARBA00011033"/>
    </source>
</evidence>
<keyword evidence="11" id="KW-1185">Reference proteome</keyword>
<dbReference type="OMA" id="RMIFSAC"/>
<dbReference type="InParanoid" id="A0A671Y0K1"/>
<organism evidence="10 11">
    <name type="scientific">Sparus aurata</name>
    <name type="common">Gilthead sea bream</name>
    <dbReference type="NCBI Taxonomy" id="8175"/>
    <lineage>
        <taxon>Eukaryota</taxon>
        <taxon>Metazoa</taxon>
        <taxon>Chordata</taxon>
        <taxon>Craniata</taxon>
        <taxon>Vertebrata</taxon>
        <taxon>Euteleostomi</taxon>
        <taxon>Actinopterygii</taxon>
        <taxon>Neopterygii</taxon>
        <taxon>Teleostei</taxon>
        <taxon>Neoteleostei</taxon>
        <taxon>Acanthomorphata</taxon>
        <taxon>Eupercaria</taxon>
        <taxon>Spariformes</taxon>
        <taxon>Sparidae</taxon>
        <taxon>Sparus</taxon>
    </lineage>
</organism>
<keyword evidence="7" id="KW-1015">Disulfide bond</keyword>
<evidence type="ECO:0000313" key="11">
    <source>
        <dbReference type="Proteomes" id="UP000472265"/>
    </source>
</evidence>
<proteinExistence type="inferred from homology"/>
<dbReference type="GO" id="GO:0005126">
    <property type="term" value="F:cytokine receptor binding"/>
    <property type="evidence" value="ECO:0007669"/>
    <property type="project" value="InterPro"/>
</dbReference>
<evidence type="ECO:0000313" key="10">
    <source>
        <dbReference type="Ensembl" id="ENSSAUP00010057008.1"/>
    </source>
</evidence>
<reference evidence="10" key="1">
    <citation type="submission" date="2021-04" db="EMBL/GenBank/DDBJ databases">
        <authorList>
            <consortium name="Wellcome Sanger Institute Data Sharing"/>
        </authorList>
    </citation>
    <scope>NUCLEOTIDE SEQUENCE [LARGE SCALE GENOMIC DNA]</scope>
</reference>